<accession>A0AAN9B6E1</accession>
<feature type="region of interest" description="Disordered" evidence="1">
    <location>
        <begin position="487"/>
        <end position="514"/>
    </location>
</feature>
<gene>
    <name evidence="2" type="ORF">V1264_022999</name>
</gene>
<reference evidence="2 3" key="1">
    <citation type="submission" date="2024-02" db="EMBL/GenBank/DDBJ databases">
        <title>Chromosome-scale genome assembly of the rough periwinkle Littorina saxatilis.</title>
        <authorList>
            <person name="De Jode A."/>
            <person name="Faria R."/>
            <person name="Formenti G."/>
            <person name="Sims Y."/>
            <person name="Smith T.P."/>
            <person name="Tracey A."/>
            <person name="Wood J.M.D."/>
            <person name="Zagrodzka Z.B."/>
            <person name="Johannesson K."/>
            <person name="Butlin R.K."/>
            <person name="Leder E.H."/>
        </authorList>
    </citation>
    <scope>NUCLEOTIDE SEQUENCE [LARGE SCALE GENOMIC DNA]</scope>
    <source>
        <strain evidence="2">Snail1</strain>
        <tissue evidence="2">Muscle</tissue>
    </source>
</reference>
<feature type="compositionally biased region" description="Acidic residues" evidence="1">
    <location>
        <begin position="316"/>
        <end position="333"/>
    </location>
</feature>
<dbReference type="Proteomes" id="UP001374579">
    <property type="component" value="Unassembled WGS sequence"/>
</dbReference>
<dbReference type="EMBL" id="JBAMIC010000011">
    <property type="protein sequence ID" value="KAK7099983.1"/>
    <property type="molecule type" value="Genomic_DNA"/>
</dbReference>
<evidence type="ECO:0000313" key="3">
    <source>
        <dbReference type="Proteomes" id="UP001374579"/>
    </source>
</evidence>
<feature type="compositionally biased region" description="Acidic residues" evidence="1">
    <location>
        <begin position="760"/>
        <end position="769"/>
    </location>
</feature>
<sequence>METHVMGVLWLTDDDFDIQMALCMLNNVSTSGDTTASSLDITRHLVSRSADVCFTCKVLTRVKGRLQAGLRDHRFVQMSRTAGERHRQWGVTAAFVLQMSTLRRFCGLTETTPVSCGDSDESWKADDVKSLLQGGQGDCDDDGKEASRSGLERLDDGSSVVKVADKVSADHNVDGEYSFVVELYSVSAPEYEKANFFPETEFSKELQTALVIEADCHEKVLKFLSNSLNDLKLSRAHDSAIDSTGFFEATDSDSSDACESSSTRLKRSTSQDSVGSDPSESWDTVTTKNLRVPRSVSLDSIESKASSAKDSAFATSEDDESDSSTDTEQEEETRESAVVSGGSSQLYAVDERHAELLGVIRWTTFEDLLKVLRIHAEEESYVSAAGPGLCVLDQPEKQKKPDIVEQALMTALSTSAEDEPDNTDQYNIIEQAYLIAMSSSSEGDIETDNITSVVTELAPRNPSEAFNMHEEDAELGRSQGRFRLIDSESSDSEYEPQSSDSDTESESSCSASEASELDVSFVTVSSRNPSCGYADNNTTLVSPNGLNSPERKATEDTSRAATGEESEEYSVSGQNEQQTRDRSRSSNPLSCWLESEPRIPFSAGCSKLFNFNSDCLDDSQTEFWTTGRTGVQECSSSEIQDASVSLPGEGRSSSEDSDNTNLTICPRSNSSERIFSDTFPNAVPQTLFDECTEASRWLENHPADTSAYSPCKVHGGRSSPSRYNVDNCCGCVSPRKSSRPFSVFSDESMRKYKGHTSGSDSEEDSENAEDLSVSSTPFLKVSSGYPLDDVVSSVPIDLDESELSFAFTGRI</sequence>
<feature type="compositionally biased region" description="Basic and acidic residues" evidence="1">
    <location>
        <begin position="549"/>
        <end position="558"/>
    </location>
</feature>
<feature type="region of interest" description="Disordered" evidence="1">
    <location>
        <begin position="532"/>
        <end position="589"/>
    </location>
</feature>
<feature type="compositionally biased region" description="Polar residues" evidence="1">
    <location>
        <begin position="634"/>
        <end position="643"/>
    </location>
</feature>
<proteinExistence type="predicted"/>
<feature type="compositionally biased region" description="Polar residues" evidence="1">
    <location>
        <begin position="268"/>
        <end position="286"/>
    </location>
</feature>
<evidence type="ECO:0000313" key="2">
    <source>
        <dbReference type="EMBL" id="KAK7099983.1"/>
    </source>
</evidence>
<comment type="caution">
    <text evidence="2">The sequence shown here is derived from an EMBL/GenBank/DDBJ whole genome shotgun (WGS) entry which is preliminary data.</text>
</comment>
<feature type="region of interest" description="Disordered" evidence="1">
    <location>
        <begin position="249"/>
        <end position="286"/>
    </location>
</feature>
<keyword evidence="3" id="KW-1185">Reference proteome</keyword>
<name>A0AAN9B6E1_9CAEN</name>
<evidence type="ECO:0000256" key="1">
    <source>
        <dbReference type="SAM" id="MobiDB-lite"/>
    </source>
</evidence>
<organism evidence="2 3">
    <name type="scientific">Littorina saxatilis</name>
    <dbReference type="NCBI Taxonomy" id="31220"/>
    <lineage>
        <taxon>Eukaryota</taxon>
        <taxon>Metazoa</taxon>
        <taxon>Spiralia</taxon>
        <taxon>Lophotrochozoa</taxon>
        <taxon>Mollusca</taxon>
        <taxon>Gastropoda</taxon>
        <taxon>Caenogastropoda</taxon>
        <taxon>Littorinimorpha</taxon>
        <taxon>Littorinoidea</taxon>
        <taxon>Littorinidae</taxon>
        <taxon>Littorina</taxon>
    </lineage>
</organism>
<protein>
    <submittedName>
        <fullName evidence="2">Uncharacterized protein</fullName>
    </submittedName>
</protein>
<feature type="region of interest" description="Disordered" evidence="1">
    <location>
        <begin position="301"/>
        <end position="343"/>
    </location>
</feature>
<feature type="compositionally biased region" description="Low complexity" evidence="1">
    <location>
        <begin position="303"/>
        <end position="315"/>
    </location>
</feature>
<feature type="compositionally biased region" description="Polar residues" evidence="1">
    <location>
        <begin position="532"/>
        <end position="547"/>
    </location>
</feature>
<feature type="region of interest" description="Disordered" evidence="1">
    <location>
        <begin position="634"/>
        <end position="662"/>
    </location>
</feature>
<feature type="region of interest" description="Disordered" evidence="1">
    <location>
        <begin position="751"/>
        <end position="773"/>
    </location>
</feature>
<dbReference type="AlphaFoldDB" id="A0AAN9B6E1"/>